<organism evidence="1 2">
    <name type="scientific">Dryococelus australis</name>
    <dbReference type="NCBI Taxonomy" id="614101"/>
    <lineage>
        <taxon>Eukaryota</taxon>
        <taxon>Metazoa</taxon>
        <taxon>Ecdysozoa</taxon>
        <taxon>Arthropoda</taxon>
        <taxon>Hexapoda</taxon>
        <taxon>Insecta</taxon>
        <taxon>Pterygota</taxon>
        <taxon>Neoptera</taxon>
        <taxon>Polyneoptera</taxon>
        <taxon>Phasmatodea</taxon>
        <taxon>Verophasmatodea</taxon>
        <taxon>Anareolatae</taxon>
        <taxon>Phasmatidae</taxon>
        <taxon>Eurycanthinae</taxon>
        <taxon>Dryococelus</taxon>
    </lineage>
</organism>
<name>A0ABQ9HLS4_9NEOP</name>
<proteinExistence type="predicted"/>
<dbReference type="Proteomes" id="UP001159363">
    <property type="component" value="Chromosome X"/>
</dbReference>
<reference evidence="1 2" key="1">
    <citation type="submission" date="2023-02" db="EMBL/GenBank/DDBJ databases">
        <title>LHISI_Scaffold_Assembly.</title>
        <authorList>
            <person name="Stuart O.P."/>
            <person name="Cleave R."/>
            <person name="Magrath M.J.L."/>
            <person name="Mikheyev A.S."/>
        </authorList>
    </citation>
    <scope>NUCLEOTIDE SEQUENCE [LARGE SCALE GENOMIC DNA]</scope>
    <source>
        <strain evidence="1">Daus_M_001</strain>
        <tissue evidence="1">Leg muscle</tissue>
    </source>
</reference>
<comment type="caution">
    <text evidence="1">The sequence shown here is derived from an EMBL/GenBank/DDBJ whole genome shotgun (WGS) entry which is preliminary data.</text>
</comment>
<sequence length="163" mass="18590">MTLPPHCSNRLQPLDQSWKNITINHIPSILNKAYNQAFTTRNIHAGFIKTVIHPFNLDVFSDDFVPCNNRTTLTQNVIDYITPSTSAANTEVQTHTVHTLSTHTTNKDTGNKFSPLTSETTSTKFQLVKLLVEVENQDELDFLQAHQKKWNYSSSGQFEEERI</sequence>
<dbReference type="EMBL" id="JARBHB010000004">
    <property type="protein sequence ID" value="KAJ8885304.1"/>
    <property type="molecule type" value="Genomic_DNA"/>
</dbReference>
<evidence type="ECO:0000313" key="2">
    <source>
        <dbReference type="Proteomes" id="UP001159363"/>
    </source>
</evidence>
<evidence type="ECO:0000313" key="1">
    <source>
        <dbReference type="EMBL" id="KAJ8885304.1"/>
    </source>
</evidence>
<gene>
    <name evidence="1" type="ORF">PR048_011501</name>
</gene>
<keyword evidence="2" id="KW-1185">Reference proteome</keyword>
<protein>
    <submittedName>
        <fullName evidence="1">Uncharacterized protein</fullName>
    </submittedName>
</protein>
<accession>A0ABQ9HLS4</accession>